<dbReference type="Proteomes" id="UP000610760">
    <property type="component" value="Unassembled WGS sequence"/>
</dbReference>
<keyword evidence="1 2" id="KW-0732">Signal</keyword>
<dbReference type="AlphaFoldDB" id="A0A926E6B8"/>
<proteinExistence type="predicted"/>
<dbReference type="PROSITE" id="PS51257">
    <property type="entry name" value="PROKAR_LIPOPROTEIN"/>
    <property type="match status" value="1"/>
</dbReference>
<keyword evidence="5" id="KW-1185">Reference proteome</keyword>
<evidence type="ECO:0000313" key="5">
    <source>
        <dbReference type="Proteomes" id="UP000610760"/>
    </source>
</evidence>
<comment type="caution">
    <text evidence="4">The sequence shown here is derived from an EMBL/GenBank/DDBJ whole genome shotgun (WGS) entry which is preliminary data.</text>
</comment>
<dbReference type="PANTHER" id="PTHR43405">
    <property type="entry name" value="GLYCOSYL HYDROLASE DIGH"/>
    <property type="match status" value="1"/>
</dbReference>
<feature type="signal peptide" evidence="2">
    <location>
        <begin position="1"/>
        <end position="32"/>
    </location>
</feature>
<evidence type="ECO:0000256" key="1">
    <source>
        <dbReference type="ARBA" id="ARBA00022729"/>
    </source>
</evidence>
<dbReference type="EMBL" id="JACRSV010000002">
    <property type="protein sequence ID" value="MBC8559991.1"/>
    <property type="molecule type" value="Genomic_DNA"/>
</dbReference>
<dbReference type="Gene3D" id="3.20.20.80">
    <property type="entry name" value="Glycosidases"/>
    <property type="match status" value="1"/>
</dbReference>
<evidence type="ECO:0000313" key="4">
    <source>
        <dbReference type="EMBL" id="MBC8559991.1"/>
    </source>
</evidence>
<dbReference type="SUPFAM" id="SSF51445">
    <property type="entry name" value="(Trans)glycosidases"/>
    <property type="match status" value="1"/>
</dbReference>
<dbReference type="Pfam" id="PF02638">
    <property type="entry name" value="GHL10"/>
    <property type="match status" value="1"/>
</dbReference>
<evidence type="ECO:0000256" key="2">
    <source>
        <dbReference type="SAM" id="SignalP"/>
    </source>
</evidence>
<gene>
    <name evidence="4" type="ORF">H8710_07930</name>
</gene>
<protein>
    <submittedName>
        <fullName evidence="4">Family 10 glycosylhydrolase</fullName>
    </submittedName>
</protein>
<dbReference type="InterPro" id="IPR052177">
    <property type="entry name" value="Divisome_Glycosyl_Hydrolase"/>
</dbReference>
<sequence length="451" mass="50407">MCDRRVADIMKKPCKTALAIAAMLVLTACSTAKVFSEPSSLTESGENAVAGDAGTIDSILTQLHIDSSEEVLAARTNKAPADEVRAVWIAYLDLAPVLKGKTEAQFKESIGKMYDNCVSIGLNTVIVQVRPFSDSFYPSELFPWSSYCSGTLGKALSYDPMKIMVSEAKRRKLKIEAWVNPMRAMTTSEIKNVPSEFPIRQWYDDRSLKSQNLIEYDGRLYYNPASAEARKLIADGAAEIVKNYDVDGIHIDDYFYPPSLPSSYDKAQYDAYIKAGGKLSQADWRRDNTSKMVKEMNEAIKKADSTALFGISPRGVVSQNVDQLYIDVAEWCSTPGYCDYIAPQLYYGFKHSTAAYDAVMKQWSDIVTCDDVELLVGLAAYKVGQTDQYGGSGQDEWQTDHDILAHQIDDSRAYKNYGGMIFFRYEQIFNPASNSKEAMELEKRNFTALLK</sequence>
<dbReference type="RefSeq" id="WP_249294958.1">
    <property type="nucleotide sequence ID" value="NZ_JACRSV010000002.1"/>
</dbReference>
<evidence type="ECO:0000259" key="3">
    <source>
        <dbReference type="Pfam" id="PF02638"/>
    </source>
</evidence>
<organism evidence="4 5">
    <name type="scientific">Fumia xinanensis</name>
    <dbReference type="NCBI Taxonomy" id="2763659"/>
    <lineage>
        <taxon>Bacteria</taxon>
        <taxon>Bacillati</taxon>
        <taxon>Bacillota</taxon>
        <taxon>Clostridia</taxon>
        <taxon>Eubacteriales</taxon>
        <taxon>Oscillospiraceae</taxon>
        <taxon>Fumia</taxon>
    </lineage>
</organism>
<feature type="chain" id="PRO_5039380490" evidence="2">
    <location>
        <begin position="33"/>
        <end position="451"/>
    </location>
</feature>
<dbReference type="PANTHER" id="PTHR43405:SF1">
    <property type="entry name" value="GLYCOSYL HYDROLASE DIGH"/>
    <property type="match status" value="1"/>
</dbReference>
<name>A0A926E6B8_9FIRM</name>
<reference evidence="4" key="1">
    <citation type="submission" date="2020-08" db="EMBL/GenBank/DDBJ databases">
        <title>Genome public.</title>
        <authorList>
            <person name="Liu C."/>
            <person name="Sun Q."/>
        </authorList>
    </citation>
    <scope>NUCLEOTIDE SEQUENCE</scope>
    <source>
        <strain evidence="4">NSJ-33</strain>
    </source>
</reference>
<dbReference type="InterPro" id="IPR003790">
    <property type="entry name" value="GHL10"/>
</dbReference>
<dbReference type="InterPro" id="IPR017853">
    <property type="entry name" value="GH"/>
</dbReference>
<accession>A0A926E6B8</accession>
<feature type="domain" description="Glycosyl hydrolase-like 10" evidence="3">
    <location>
        <begin position="83"/>
        <end position="386"/>
    </location>
</feature>